<dbReference type="Gene3D" id="3.30.70.2970">
    <property type="entry name" value="Protein of unknown function (DUF541), domain 2"/>
    <property type="match status" value="1"/>
</dbReference>
<dbReference type="EMBL" id="LT629690">
    <property type="protein sequence ID" value="SDF32148.1"/>
    <property type="molecule type" value="Genomic_DNA"/>
</dbReference>
<keyword evidence="1" id="KW-0732">Signal</keyword>
<dbReference type="InterPro" id="IPR007497">
    <property type="entry name" value="SIMPL/DUF541"/>
</dbReference>
<gene>
    <name evidence="2" type="ORF">SAMN05444167_2056</name>
</gene>
<protein>
    <recommendedName>
        <fullName evidence="4">SIMPL domain-containing protein</fullName>
    </recommendedName>
</protein>
<evidence type="ECO:0000313" key="2">
    <source>
        <dbReference type="EMBL" id="SDF32148.1"/>
    </source>
</evidence>
<organism evidence="2 3">
    <name type="scientific">Terriglobus roseus</name>
    <dbReference type="NCBI Taxonomy" id="392734"/>
    <lineage>
        <taxon>Bacteria</taxon>
        <taxon>Pseudomonadati</taxon>
        <taxon>Acidobacteriota</taxon>
        <taxon>Terriglobia</taxon>
        <taxon>Terriglobales</taxon>
        <taxon>Acidobacteriaceae</taxon>
        <taxon>Terriglobus</taxon>
    </lineage>
</organism>
<dbReference type="GO" id="GO:0006974">
    <property type="term" value="P:DNA damage response"/>
    <property type="evidence" value="ECO:0007669"/>
    <property type="project" value="TreeGrafter"/>
</dbReference>
<dbReference type="PANTHER" id="PTHR34387">
    <property type="entry name" value="SLR1258 PROTEIN"/>
    <property type="match status" value="1"/>
</dbReference>
<dbReference type="OrthoDB" id="117696at2"/>
<proteinExistence type="predicted"/>
<dbReference type="Proteomes" id="UP000182427">
    <property type="component" value="Chromosome I"/>
</dbReference>
<evidence type="ECO:0008006" key="4">
    <source>
        <dbReference type="Google" id="ProtNLM"/>
    </source>
</evidence>
<dbReference type="Gene3D" id="3.30.110.170">
    <property type="entry name" value="Protein of unknown function (DUF541), domain 1"/>
    <property type="match status" value="1"/>
</dbReference>
<reference evidence="2 3" key="1">
    <citation type="submission" date="2016-10" db="EMBL/GenBank/DDBJ databases">
        <authorList>
            <person name="de Groot N.N."/>
        </authorList>
    </citation>
    <scope>NUCLEOTIDE SEQUENCE [LARGE SCALE GENOMIC DNA]</scope>
    <source>
        <strain evidence="2 3">GAS232</strain>
    </source>
</reference>
<feature type="signal peptide" evidence="1">
    <location>
        <begin position="1"/>
        <end position="20"/>
    </location>
</feature>
<evidence type="ECO:0000313" key="3">
    <source>
        <dbReference type="Proteomes" id="UP000182427"/>
    </source>
</evidence>
<accession>A0A1G7K4B5</accession>
<dbReference type="PANTHER" id="PTHR34387:SF2">
    <property type="entry name" value="SLR1258 PROTEIN"/>
    <property type="match status" value="1"/>
</dbReference>
<evidence type="ECO:0000256" key="1">
    <source>
        <dbReference type="SAM" id="SignalP"/>
    </source>
</evidence>
<dbReference type="InterPro" id="IPR052022">
    <property type="entry name" value="26kDa_periplasmic_antigen"/>
</dbReference>
<name>A0A1G7K4B5_9BACT</name>
<dbReference type="AlphaFoldDB" id="A0A1G7K4B5"/>
<feature type="chain" id="PRO_5009241619" description="SIMPL domain-containing protein" evidence="1">
    <location>
        <begin position="21"/>
        <end position="242"/>
    </location>
</feature>
<keyword evidence="3" id="KW-1185">Reference proteome</keyword>
<dbReference type="RefSeq" id="WP_083345045.1">
    <property type="nucleotide sequence ID" value="NZ_LT629690.1"/>
</dbReference>
<dbReference type="Pfam" id="PF04402">
    <property type="entry name" value="SIMPL"/>
    <property type="match status" value="1"/>
</dbReference>
<sequence length="242" mass="25829">MRTTMIAAVAATLFAATSFAQVNQTLSINKDNRSITVSATDSAFAMADQAVVNIGYQAYGEDEQSAYAEGSRRSNAISDALAAAHVPADTIESQDQNLQPLNEYELKNLPASLKNMKFRITQSWTVRTTPNDAAHVLDIAVKAGANQSGSIGWEMKDPSALEAAASAKALAHAQAIAARMAEGLHIKVGSLLYASNQPQEIVRPVPMMAMAARAKTADTKQLSISARRVERSSTVFAIFSIE</sequence>